<protein>
    <recommendedName>
        <fullName evidence="10">Transmembrane 9 superfamily member</fullName>
    </recommendedName>
</protein>
<dbReference type="PANTHER" id="PTHR10766:SF170">
    <property type="entry name" value="TRANSMEMBRANE 9 SUPERFAMILY MEMBER 4"/>
    <property type="match status" value="1"/>
</dbReference>
<keyword evidence="8" id="KW-0333">Golgi apparatus</keyword>
<sequence length="763" mass="85993">MVDYSDWFSHPSKMMGLGCSGALALAIAWFIQFCISESSNMMALSGTSGSGSGEMGTSKLSGLSFKLFGKAPLVTRGFEHTSNPLSILKASSPEAFDSTHQALYRVSWPNGLQRIASTFSIVLYQGLSLSSVHLRLMGIPLSKWQTLGASQRSFYLTSFFHLKSQRRMEKPVVILIFTTVIMNLECLVQSDASTHRYKSGDDVPFYANKVGPYFNPSETYAYFDLPFCQPDNLEKKKESFGEALNGDHLTFAPYKLEFLADKDAKVICKKRLTKEEVAQFRTAVALDYYVQMYYDDLPIWAFLGKVDKNGIDDPNEYRYHIYTFYQFEIYYHKDHVIEILVRVDPSFTADVTNDEEVDIEFLYTVVWKETNIPFEKRMDKYTSSSSLPHHLEIHWFSILNSHVTIFILMSCMGAIYLRVLRKDIYNLAQDEEFSDNQEETGWKSLHGDVFRYPKCKYLLSSALGCGTQMLAVVVVTLCLGVLGVFQPYDRGVLPTALVIIYAITSAVAGFSAVSFYHQLEGSNSLRVILLTGGIFSCPLLLTFFFLNTVAFNYGSTAALPLGTIVVILLLWVLLALPSLVLGAISGKRIRSEFQAPCHTTKCPREVPPQRWYRRVITQMAMAGLLPFAVINIQLYYIFASVWGHRIYTVYGILFVVFILLLITTALVSIAMTYIQLAAEDHEWWWRPVACHGPGLLSSIHDVLLTHTSCAELLPLDERPVDPHINFYHPESLPFCYGCTRGAGILAYLIVALEDILKLAMSAI</sequence>
<comment type="caution">
    <text evidence="11">The sequence shown here is derived from an EMBL/GenBank/DDBJ whole genome shotgun (WGS) entry which is preliminary data.</text>
</comment>
<dbReference type="InterPro" id="IPR004240">
    <property type="entry name" value="EMP70"/>
</dbReference>
<feature type="transmembrane region" description="Helical" evidence="10">
    <location>
        <begin position="650"/>
        <end position="674"/>
    </location>
</feature>
<evidence type="ECO:0000256" key="1">
    <source>
        <dbReference type="ARBA" id="ARBA00004337"/>
    </source>
</evidence>
<evidence type="ECO:0000256" key="9">
    <source>
        <dbReference type="ARBA" id="ARBA00023136"/>
    </source>
</evidence>
<evidence type="ECO:0000256" key="4">
    <source>
        <dbReference type="ARBA" id="ARBA00022692"/>
    </source>
</evidence>
<reference evidence="11 12" key="1">
    <citation type="journal article" date="2021" name="bioRxiv">
        <title>Chromosome-scale and haplotype-resolved genome assembly of a tetraploid potato cultivar.</title>
        <authorList>
            <person name="Sun H."/>
            <person name="Jiao W.-B."/>
            <person name="Krause K."/>
            <person name="Campoy J.A."/>
            <person name="Goel M."/>
            <person name="Folz-Donahue K."/>
            <person name="Kukat C."/>
            <person name="Huettel B."/>
            <person name="Schneeberger K."/>
        </authorList>
    </citation>
    <scope>NUCLEOTIDE SEQUENCE [LARGE SCALE GENOMIC DNA]</scope>
    <source>
        <strain evidence="11">SolTubOtavaFocal</strain>
        <tissue evidence="11">Leaves</tissue>
    </source>
</reference>
<keyword evidence="6" id="KW-0967">Endosome</keyword>
<feature type="transmembrane region" description="Helical" evidence="10">
    <location>
        <begin position="393"/>
        <end position="417"/>
    </location>
</feature>
<comment type="subcellular location">
    <subcellularLocation>
        <location evidence="1">Endosome membrane</location>
        <topology evidence="1">Multi-pass membrane protein</topology>
    </subcellularLocation>
    <subcellularLocation>
        <location evidence="2">Golgi apparatus membrane</location>
        <topology evidence="2">Multi-pass membrane protein</topology>
    </subcellularLocation>
</comment>
<evidence type="ECO:0000256" key="7">
    <source>
        <dbReference type="ARBA" id="ARBA00022989"/>
    </source>
</evidence>
<evidence type="ECO:0000313" key="12">
    <source>
        <dbReference type="Proteomes" id="UP000826656"/>
    </source>
</evidence>
<evidence type="ECO:0000256" key="5">
    <source>
        <dbReference type="ARBA" id="ARBA00022729"/>
    </source>
</evidence>
<evidence type="ECO:0000256" key="10">
    <source>
        <dbReference type="RuleBase" id="RU363079"/>
    </source>
</evidence>
<evidence type="ECO:0000256" key="3">
    <source>
        <dbReference type="ARBA" id="ARBA00005227"/>
    </source>
</evidence>
<accession>A0ABQ7UMP4</accession>
<feature type="transmembrane region" description="Helical" evidence="10">
    <location>
        <begin position="619"/>
        <end position="638"/>
    </location>
</feature>
<feature type="transmembrane region" description="Helical" evidence="10">
    <location>
        <begin position="527"/>
        <end position="546"/>
    </location>
</feature>
<feature type="transmembrane region" description="Helical" evidence="10">
    <location>
        <begin position="457"/>
        <end position="485"/>
    </location>
</feature>
<feature type="transmembrane region" description="Helical" evidence="10">
    <location>
        <begin position="558"/>
        <end position="584"/>
    </location>
</feature>
<dbReference type="Pfam" id="PF02990">
    <property type="entry name" value="EMP70"/>
    <property type="match status" value="1"/>
</dbReference>
<keyword evidence="4 10" id="KW-0812">Transmembrane</keyword>
<evidence type="ECO:0000256" key="6">
    <source>
        <dbReference type="ARBA" id="ARBA00022753"/>
    </source>
</evidence>
<evidence type="ECO:0000256" key="2">
    <source>
        <dbReference type="ARBA" id="ARBA00004653"/>
    </source>
</evidence>
<dbReference type="EMBL" id="JAIVGD010000019">
    <property type="protein sequence ID" value="KAH0750799.1"/>
    <property type="molecule type" value="Genomic_DNA"/>
</dbReference>
<keyword evidence="12" id="KW-1185">Reference proteome</keyword>
<feature type="transmembrane region" description="Helical" evidence="10">
    <location>
        <begin position="491"/>
        <end position="515"/>
    </location>
</feature>
<dbReference type="PANTHER" id="PTHR10766">
    <property type="entry name" value="TRANSMEMBRANE 9 SUPERFAMILY PROTEIN"/>
    <property type="match status" value="1"/>
</dbReference>
<evidence type="ECO:0000313" key="11">
    <source>
        <dbReference type="EMBL" id="KAH0750799.1"/>
    </source>
</evidence>
<proteinExistence type="inferred from homology"/>
<name>A0ABQ7UMP4_SOLTU</name>
<evidence type="ECO:0000256" key="8">
    <source>
        <dbReference type="ARBA" id="ARBA00023034"/>
    </source>
</evidence>
<dbReference type="Proteomes" id="UP000826656">
    <property type="component" value="Unassembled WGS sequence"/>
</dbReference>
<feature type="transmembrane region" description="Helical" evidence="10">
    <location>
        <begin position="14"/>
        <end position="35"/>
    </location>
</feature>
<keyword evidence="5" id="KW-0732">Signal</keyword>
<gene>
    <name evidence="11" type="ORF">KY290_030031</name>
</gene>
<organism evidence="11 12">
    <name type="scientific">Solanum tuberosum</name>
    <name type="common">Potato</name>
    <dbReference type="NCBI Taxonomy" id="4113"/>
    <lineage>
        <taxon>Eukaryota</taxon>
        <taxon>Viridiplantae</taxon>
        <taxon>Streptophyta</taxon>
        <taxon>Embryophyta</taxon>
        <taxon>Tracheophyta</taxon>
        <taxon>Spermatophyta</taxon>
        <taxon>Magnoliopsida</taxon>
        <taxon>eudicotyledons</taxon>
        <taxon>Gunneridae</taxon>
        <taxon>Pentapetalae</taxon>
        <taxon>asterids</taxon>
        <taxon>lamiids</taxon>
        <taxon>Solanales</taxon>
        <taxon>Solanaceae</taxon>
        <taxon>Solanoideae</taxon>
        <taxon>Solaneae</taxon>
        <taxon>Solanum</taxon>
    </lineage>
</organism>
<comment type="similarity">
    <text evidence="3 10">Belongs to the nonaspanin (TM9SF) (TC 9.A.2) family.</text>
</comment>
<keyword evidence="7 10" id="KW-1133">Transmembrane helix</keyword>
<keyword evidence="9 10" id="KW-0472">Membrane</keyword>